<comment type="caution">
    <text evidence="9">The sequence shown here is derived from an EMBL/GenBank/DDBJ whole genome shotgun (WGS) entry which is preliminary data.</text>
</comment>
<feature type="non-terminal residue" evidence="9">
    <location>
        <position position="144"/>
    </location>
</feature>
<dbReference type="PANTHER" id="PTHR10642:SF26">
    <property type="entry name" value="RIBONUCLEASE H1"/>
    <property type="match status" value="1"/>
</dbReference>
<dbReference type="EC" id="3.1.26.4" evidence="3"/>
<keyword evidence="6" id="KW-0255">Endonuclease</keyword>
<dbReference type="GO" id="GO:0004523">
    <property type="term" value="F:RNA-DNA hybrid ribonuclease activity"/>
    <property type="evidence" value="ECO:0007669"/>
    <property type="project" value="UniProtKB-EC"/>
</dbReference>
<reference evidence="9" key="1">
    <citation type="submission" date="2020-11" db="EMBL/GenBank/DDBJ databases">
        <authorList>
            <consortium name="DOE Joint Genome Institute"/>
            <person name="Ahrendt S."/>
            <person name="Riley R."/>
            <person name="Andreopoulos W."/>
            <person name="Labutti K."/>
            <person name="Pangilinan J."/>
            <person name="Ruiz-Duenas F.J."/>
            <person name="Barrasa J.M."/>
            <person name="Sanchez-Garcia M."/>
            <person name="Camarero S."/>
            <person name="Miyauchi S."/>
            <person name="Serrano A."/>
            <person name="Linde D."/>
            <person name="Babiker R."/>
            <person name="Drula E."/>
            <person name="Ayuso-Fernandez I."/>
            <person name="Pacheco R."/>
            <person name="Padilla G."/>
            <person name="Ferreira P."/>
            <person name="Barriuso J."/>
            <person name="Kellner H."/>
            <person name="Castanera R."/>
            <person name="Alfaro M."/>
            <person name="Ramirez L."/>
            <person name="Pisabarro A.G."/>
            <person name="Kuo A."/>
            <person name="Tritt A."/>
            <person name="Lipzen A."/>
            <person name="He G."/>
            <person name="Yan M."/>
            <person name="Ng V."/>
            <person name="Cullen D."/>
            <person name="Martin F."/>
            <person name="Rosso M.-N."/>
            <person name="Henrissat B."/>
            <person name="Hibbett D."/>
            <person name="Martinez A.T."/>
            <person name="Grigoriev I.V."/>
        </authorList>
    </citation>
    <scope>NUCLEOTIDE SEQUENCE</scope>
    <source>
        <strain evidence="9">MF-IS2</strain>
    </source>
</reference>
<dbReference type="InterPro" id="IPR050092">
    <property type="entry name" value="RNase_H"/>
</dbReference>
<evidence type="ECO:0000313" key="9">
    <source>
        <dbReference type="EMBL" id="KAF9450282.1"/>
    </source>
</evidence>
<evidence type="ECO:0000259" key="8">
    <source>
        <dbReference type="PROSITE" id="PS50879"/>
    </source>
</evidence>
<protein>
    <recommendedName>
        <fullName evidence="3">ribonuclease H</fullName>
        <ecNumber evidence="3">3.1.26.4</ecNumber>
    </recommendedName>
</protein>
<comment type="similarity">
    <text evidence="2">Belongs to the RNase H family.</text>
</comment>
<evidence type="ECO:0000313" key="10">
    <source>
        <dbReference type="Proteomes" id="UP000807342"/>
    </source>
</evidence>
<dbReference type="Pfam" id="PF00075">
    <property type="entry name" value="RNase_H"/>
    <property type="match status" value="1"/>
</dbReference>
<accession>A0A9P5XHA5</accession>
<evidence type="ECO:0000256" key="1">
    <source>
        <dbReference type="ARBA" id="ARBA00000077"/>
    </source>
</evidence>
<dbReference type="InterPro" id="IPR002156">
    <property type="entry name" value="RNaseH_domain"/>
</dbReference>
<dbReference type="Proteomes" id="UP000807342">
    <property type="component" value="Unassembled WGS sequence"/>
</dbReference>
<evidence type="ECO:0000256" key="5">
    <source>
        <dbReference type="ARBA" id="ARBA00022723"/>
    </source>
</evidence>
<dbReference type="OrthoDB" id="407198at2759"/>
<proteinExistence type="inferred from homology"/>
<keyword evidence="5" id="KW-0479">Metal-binding</keyword>
<dbReference type="InterPro" id="IPR036397">
    <property type="entry name" value="RNaseH_sf"/>
</dbReference>
<sequence>VFVDGACRGNGRPWARAGMGIYFGPRSYHNFYQRLEGHQTNQRAEINAAILALRKVQDLVEDERLDAKTVVLASDSMYVVKAMTEWIVKWRGNGWLNVRGGRVENWSDLQELDRLIDELRDENGVYVKLWHVDREYNEGADKLA</sequence>
<evidence type="ECO:0000256" key="2">
    <source>
        <dbReference type="ARBA" id="ARBA00005300"/>
    </source>
</evidence>
<keyword evidence="7" id="KW-0378">Hydrolase</keyword>
<dbReference type="InterPro" id="IPR012337">
    <property type="entry name" value="RNaseH-like_sf"/>
</dbReference>
<keyword evidence="10" id="KW-1185">Reference proteome</keyword>
<evidence type="ECO:0000256" key="4">
    <source>
        <dbReference type="ARBA" id="ARBA00022722"/>
    </source>
</evidence>
<feature type="non-terminal residue" evidence="9">
    <location>
        <position position="1"/>
    </location>
</feature>
<evidence type="ECO:0000256" key="7">
    <source>
        <dbReference type="ARBA" id="ARBA00022801"/>
    </source>
</evidence>
<evidence type="ECO:0000256" key="6">
    <source>
        <dbReference type="ARBA" id="ARBA00022759"/>
    </source>
</evidence>
<feature type="domain" description="RNase H type-1" evidence="8">
    <location>
        <begin position="1"/>
        <end position="144"/>
    </location>
</feature>
<dbReference type="PANTHER" id="PTHR10642">
    <property type="entry name" value="RIBONUCLEASE H1"/>
    <property type="match status" value="1"/>
</dbReference>
<dbReference type="GO" id="GO:0046872">
    <property type="term" value="F:metal ion binding"/>
    <property type="evidence" value="ECO:0007669"/>
    <property type="project" value="UniProtKB-KW"/>
</dbReference>
<comment type="catalytic activity">
    <reaction evidence="1">
        <text>Endonucleolytic cleavage to 5'-phosphomonoester.</text>
        <dbReference type="EC" id="3.1.26.4"/>
    </reaction>
</comment>
<organism evidence="9 10">
    <name type="scientific">Macrolepiota fuliginosa MF-IS2</name>
    <dbReference type="NCBI Taxonomy" id="1400762"/>
    <lineage>
        <taxon>Eukaryota</taxon>
        <taxon>Fungi</taxon>
        <taxon>Dikarya</taxon>
        <taxon>Basidiomycota</taxon>
        <taxon>Agaricomycotina</taxon>
        <taxon>Agaricomycetes</taxon>
        <taxon>Agaricomycetidae</taxon>
        <taxon>Agaricales</taxon>
        <taxon>Agaricineae</taxon>
        <taxon>Agaricaceae</taxon>
        <taxon>Macrolepiota</taxon>
    </lineage>
</organism>
<dbReference type="CDD" id="cd13934">
    <property type="entry name" value="RNase_H_Dikarya_like"/>
    <property type="match status" value="1"/>
</dbReference>
<dbReference type="AlphaFoldDB" id="A0A9P5XHA5"/>
<evidence type="ECO:0000256" key="3">
    <source>
        <dbReference type="ARBA" id="ARBA00012180"/>
    </source>
</evidence>
<dbReference type="GO" id="GO:0043137">
    <property type="term" value="P:DNA replication, removal of RNA primer"/>
    <property type="evidence" value="ECO:0007669"/>
    <property type="project" value="TreeGrafter"/>
</dbReference>
<dbReference type="EMBL" id="MU151108">
    <property type="protein sequence ID" value="KAF9450282.1"/>
    <property type="molecule type" value="Genomic_DNA"/>
</dbReference>
<dbReference type="Gene3D" id="3.30.420.10">
    <property type="entry name" value="Ribonuclease H-like superfamily/Ribonuclease H"/>
    <property type="match status" value="1"/>
</dbReference>
<dbReference type="GO" id="GO:0003676">
    <property type="term" value="F:nucleic acid binding"/>
    <property type="evidence" value="ECO:0007669"/>
    <property type="project" value="InterPro"/>
</dbReference>
<dbReference type="PROSITE" id="PS50879">
    <property type="entry name" value="RNASE_H_1"/>
    <property type="match status" value="1"/>
</dbReference>
<dbReference type="SUPFAM" id="SSF53098">
    <property type="entry name" value="Ribonuclease H-like"/>
    <property type="match status" value="1"/>
</dbReference>
<gene>
    <name evidence="9" type="ORF">P691DRAFT_611695</name>
</gene>
<name>A0A9P5XHA5_9AGAR</name>
<keyword evidence="4" id="KW-0540">Nuclease</keyword>